<reference evidence="4" key="1">
    <citation type="submission" date="2022-11" db="UniProtKB">
        <authorList>
            <consortium name="EnsemblMetazoa"/>
        </authorList>
    </citation>
    <scope>IDENTIFICATION</scope>
</reference>
<organism evidence="4 5">
    <name type="scientific">Patiria miniata</name>
    <name type="common">Bat star</name>
    <name type="synonym">Asterina miniata</name>
    <dbReference type="NCBI Taxonomy" id="46514"/>
    <lineage>
        <taxon>Eukaryota</taxon>
        <taxon>Metazoa</taxon>
        <taxon>Echinodermata</taxon>
        <taxon>Eleutherozoa</taxon>
        <taxon>Asterozoa</taxon>
        <taxon>Asteroidea</taxon>
        <taxon>Valvatacea</taxon>
        <taxon>Valvatida</taxon>
        <taxon>Asterinidae</taxon>
        <taxon>Patiria</taxon>
    </lineage>
</organism>
<dbReference type="PROSITE" id="PS00022">
    <property type="entry name" value="EGF_1"/>
    <property type="match status" value="1"/>
</dbReference>
<dbReference type="Proteomes" id="UP000887568">
    <property type="component" value="Unplaced"/>
</dbReference>
<keyword evidence="2" id="KW-1133">Transmembrane helix</keyword>
<feature type="transmembrane region" description="Helical" evidence="2">
    <location>
        <begin position="246"/>
        <end position="271"/>
    </location>
</feature>
<keyword evidence="1" id="KW-0245">EGF-like domain</keyword>
<evidence type="ECO:0000256" key="1">
    <source>
        <dbReference type="PROSITE-ProRule" id="PRU00076"/>
    </source>
</evidence>
<feature type="disulfide bond" evidence="1">
    <location>
        <begin position="209"/>
        <end position="218"/>
    </location>
</feature>
<proteinExistence type="predicted"/>
<evidence type="ECO:0000256" key="2">
    <source>
        <dbReference type="SAM" id="Phobius"/>
    </source>
</evidence>
<dbReference type="EnsemblMetazoa" id="XM_038189442.1">
    <property type="protein sequence ID" value="XP_038045370.1"/>
    <property type="gene ID" value="LOC119719956"/>
</dbReference>
<evidence type="ECO:0000313" key="5">
    <source>
        <dbReference type="Proteomes" id="UP000887568"/>
    </source>
</evidence>
<dbReference type="SUPFAM" id="SSF57196">
    <property type="entry name" value="EGF/Laminin"/>
    <property type="match status" value="1"/>
</dbReference>
<dbReference type="PROSITE" id="PS50026">
    <property type="entry name" value="EGF_3"/>
    <property type="match status" value="1"/>
</dbReference>
<name>A0A913Z3T2_PATMI</name>
<dbReference type="GeneID" id="119719956"/>
<evidence type="ECO:0000259" key="3">
    <source>
        <dbReference type="PROSITE" id="PS50026"/>
    </source>
</evidence>
<keyword evidence="2" id="KW-0812">Transmembrane</keyword>
<dbReference type="InterPro" id="IPR000742">
    <property type="entry name" value="EGF"/>
</dbReference>
<feature type="domain" description="EGF-like" evidence="3">
    <location>
        <begin position="179"/>
        <end position="219"/>
    </location>
</feature>
<dbReference type="RefSeq" id="XP_038045370.1">
    <property type="nucleotide sequence ID" value="XM_038189442.1"/>
</dbReference>
<dbReference type="AlphaFoldDB" id="A0A913Z3T2"/>
<keyword evidence="1" id="KW-1015">Disulfide bond</keyword>
<protein>
    <recommendedName>
        <fullName evidence="3">EGF-like domain-containing protein</fullName>
    </recommendedName>
</protein>
<keyword evidence="2" id="KW-0472">Membrane</keyword>
<accession>A0A913Z3T2</accession>
<sequence length="384" mass="42103">MSVSGRTCQVPNPCFDLTLCPAEGMYCVANIFNPVGYDCVCDALLGYLAEDGGSCTRYIALVFRLRVLGINGVAVIFLPVFSNPTSSASKEALRIILEILLFILKRNPLTSAVRDVTGISILSGGSIIVEFVALYDNTDTALVVPSVQTIQSVLQSQSTLQGESASLAVDTQYVTTEQTTSTCPMNYCANGGTCDVVGLYPMFTLTCRCSTSFTGERCNDSIMGVVPTAPRTDAPTETPGQGVLPAILIIVVLVVVPVVGLLILVFPCVLLRRRNAAFKSPYRHSADVRPDFNRRVWRDEDGTVIAVFPTASQRDQSTRFSARARHEASSYVPQLQQIPPERRSHFMTPYVVLGFEEMQLREFQGPMEHFGDQDWRNPASYGHY</sequence>
<comment type="caution">
    <text evidence="1">Lacks conserved residue(s) required for the propagation of feature annotation.</text>
</comment>
<evidence type="ECO:0000313" key="4">
    <source>
        <dbReference type="EnsemblMetazoa" id="XP_038045370.1"/>
    </source>
</evidence>
<keyword evidence="5" id="KW-1185">Reference proteome</keyword>
<dbReference type="Gene3D" id="2.10.25.10">
    <property type="entry name" value="Laminin"/>
    <property type="match status" value="1"/>
</dbReference>